<dbReference type="EMBL" id="KN833833">
    <property type="protein sequence ID" value="KIK17305.1"/>
    <property type="molecule type" value="Genomic_DNA"/>
</dbReference>
<feature type="domain" description="Crinkler effector protein N-terminal" evidence="4">
    <location>
        <begin position="119"/>
        <end position="228"/>
    </location>
</feature>
<accession>A0A0C9XXS2</accession>
<dbReference type="SUPFAM" id="SSF56112">
    <property type="entry name" value="Protein kinase-like (PK-like)"/>
    <property type="match status" value="1"/>
</dbReference>
<protein>
    <recommendedName>
        <fullName evidence="4">Crinkler effector protein N-terminal domain-containing protein</fullName>
    </recommendedName>
</protein>
<dbReference type="OrthoDB" id="2427869at2759"/>
<keyword evidence="3" id="KW-0964">Secreted</keyword>
<evidence type="ECO:0000256" key="1">
    <source>
        <dbReference type="ARBA" id="ARBA00004340"/>
    </source>
</evidence>
<sequence length="697" mass="77607">MSMVELNCFILGDDPYKTFGVEILNTENVSTLKDLIKEKLSPKLNYVAASDLAVWKVSLPADSITQELTVADVPVQLLHSVTRISSIFKETPVDEYVHILVQVPLVNQPVAAPDPEKPLTLNCLLLPADEHRPFTVGISRDRSSRIFDVDILKTRSVSTLKDLIKEKRSPDLNYVVASALTVWKVSLPVDNISPEFTVNNVQPLEPLTKISSVFSEALVDGHIHVLVQAPPVVPQKRERSTSDDLYERAKRSKIVITPPSTAGKPDVYQSLQKDPSQKIFDDHPKPDPNVAPAALLYEGFGHFLDIMDGRPGVPGLADIDTTKLFSEVDESPVLPYLNRIFKARRDIRIPSLHASAIGSVIIDGHNDAAHGAGTTVVKFKNRITGISAIPEVELTGYVARLNLRGMEVHRKLHLGWRVPYLGLIIVGESGIPAFHGHMLQFYAVIAVDHRFKLVSLTSMYSCIETAFDGRDRKLLYLAFTAASVLRAQILHDIEKLCNNPPSELLTPKRGFPAVSKLRGYPPSDDHLHFEIHKSNPSSSSSVDRILSGCMISALDWVMHHTFSLLNDFLVGGMLSQWNISSLESQLIGPPQLATHGERWEKELWELMDRFHSEGLVHGDLRDANILCKEDSVKLIDFDWGGTNGTVSYPTGNLSKELLEGRVSTDLTITEEDDRRILKRTLEKLRSIRTNVGIMFLQ</sequence>
<proteinExistence type="predicted"/>
<dbReference type="Gene3D" id="1.10.510.10">
    <property type="entry name" value="Transferase(Phosphotransferase) domain 1"/>
    <property type="match status" value="1"/>
</dbReference>
<dbReference type="GO" id="GO:0043657">
    <property type="term" value="C:host cell"/>
    <property type="evidence" value="ECO:0007669"/>
    <property type="project" value="UniProtKB-SubCell"/>
</dbReference>
<evidence type="ECO:0000313" key="6">
    <source>
        <dbReference type="Proteomes" id="UP000054018"/>
    </source>
</evidence>
<evidence type="ECO:0000313" key="5">
    <source>
        <dbReference type="EMBL" id="KIK17305.1"/>
    </source>
</evidence>
<evidence type="ECO:0000259" key="4">
    <source>
        <dbReference type="Pfam" id="PF20147"/>
    </source>
</evidence>
<keyword evidence="6" id="KW-1185">Reference proteome</keyword>
<dbReference type="AlphaFoldDB" id="A0A0C9XXS2"/>
<name>A0A0C9XXS2_9AGAM</name>
<dbReference type="InterPro" id="IPR011009">
    <property type="entry name" value="Kinase-like_dom_sf"/>
</dbReference>
<dbReference type="Proteomes" id="UP000054018">
    <property type="component" value="Unassembled WGS sequence"/>
</dbReference>
<dbReference type="Pfam" id="PF20147">
    <property type="entry name" value="Crinkler"/>
    <property type="match status" value="2"/>
</dbReference>
<gene>
    <name evidence="5" type="ORF">PISMIDRAFT_15250</name>
</gene>
<dbReference type="GO" id="GO:0005576">
    <property type="term" value="C:extracellular region"/>
    <property type="evidence" value="ECO:0007669"/>
    <property type="project" value="UniProtKB-SubCell"/>
</dbReference>
<reference evidence="6" key="2">
    <citation type="submission" date="2015-01" db="EMBL/GenBank/DDBJ databases">
        <title>Evolutionary Origins and Diversification of the Mycorrhizal Mutualists.</title>
        <authorList>
            <consortium name="DOE Joint Genome Institute"/>
            <consortium name="Mycorrhizal Genomics Consortium"/>
            <person name="Kohler A."/>
            <person name="Kuo A."/>
            <person name="Nagy L.G."/>
            <person name="Floudas D."/>
            <person name="Copeland A."/>
            <person name="Barry K.W."/>
            <person name="Cichocki N."/>
            <person name="Veneault-Fourrey C."/>
            <person name="LaButti K."/>
            <person name="Lindquist E.A."/>
            <person name="Lipzen A."/>
            <person name="Lundell T."/>
            <person name="Morin E."/>
            <person name="Murat C."/>
            <person name="Riley R."/>
            <person name="Ohm R."/>
            <person name="Sun H."/>
            <person name="Tunlid A."/>
            <person name="Henrissat B."/>
            <person name="Grigoriev I.V."/>
            <person name="Hibbett D.S."/>
            <person name="Martin F."/>
        </authorList>
    </citation>
    <scope>NUCLEOTIDE SEQUENCE [LARGE SCALE GENOMIC DNA]</scope>
    <source>
        <strain evidence="6">441</strain>
    </source>
</reference>
<feature type="domain" description="Crinkler effector protein N-terminal" evidence="4">
    <location>
        <begin position="4"/>
        <end position="102"/>
    </location>
</feature>
<reference evidence="5 6" key="1">
    <citation type="submission" date="2014-04" db="EMBL/GenBank/DDBJ databases">
        <authorList>
            <consortium name="DOE Joint Genome Institute"/>
            <person name="Kuo A."/>
            <person name="Kohler A."/>
            <person name="Costa M.D."/>
            <person name="Nagy L.G."/>
            <person name="Floudas D."/>
            <person name="Copeland A."/>
            <person name="Barry K.W."/>
            <person name="Cichocki N."/>
            <person name="Veneault-Fourrey C."/>
            <person name="LaButti K."/>
            <person name="Lindquist E.A."/>
            <person name="Lipzen A."/>
            <person name="Lundell T."/>
            <person name="Morin E."/>
            <person name="Murat C."/>
            <person name="Sun H."/>
            <person name="Tunlid A."/>
            <person name="Henrissat B."/>
            <person name="Grigoriev I.V."/>
            <person name="Hibbett D.S."/>
            <person name="Martin F."/>
            <person name="Nordberg H.P."/>
            <person name="Cantor M.N."/>
            <person name="Hua S.X."/>
        </authorList>
    </citation>
    <scope>NUCLEOTIDE SEQUENCE [LARGE SCALE GENOMIC DNA]</scope>
    <source>
        <strain evidence="5 6">441</strain>
    </source>
</reference>
<evidence type="ECO:0000256" key="2">
    <source>
        <dbReference type="ARBA" id="ARBA00004613"/>
    </source>
</evidence>
<comment type="subcellular location">
    <subcellularLocation>
        <location evidence="1">Host cell</location>
    </subcellularLocation>
    <subcellularLocation>
        <location evidence="2">Secreted</location>
    </subcellularLocation>
</comment>
<dbReference type="InterPro" id="IPR045379">
    <property type="entry name" value="Crinkler_N"/>
</dbReference>
<evidence type="ECO:0000256" key="3">
    <source>
        <dbReference type="ARBA" id="ARBA00022525"/>
    </source>
</evidence>
<organism evidence="5 6">
    <name type="scientific">Pisolithus microcarpus 441</name>
    <dbReference type="NCBI Taxonomy" id="765257"/>
    <lineage>
        <taxon>Eukaryota</taxon>
        <taxon>Fungi</taxon>
        <taxon>Dikarya</taxon>
        <taxon>Basidiomycota</taxon>
        <taxon>Agaricomycotina</taxon>
        <taxon>Agaricomycetes</taxon>
        <taxon>Agaricomycetidae</taxon>
        <taxon>Boletales</taxon>
        <taxon>Sclerodermatineae</taxon>
        <taxon>Pisolithaceae</taxon>
        <taxon>Pisolithus</taxon>
    </lineage>
</organism>
<dbReference type="HOGENOM" id="CLU_013871_2_3_1"/>